<evidence type="ECO:0000256" key="5">
    <source>
        <dbReference type="ARBA" id="ARBA00022490"/>
    </source>
</evidence>
<comment type="subcellular location">
    <subcellularLocation>
        <location evidence="2">Cytoplasm</location>
    </subcellularLocation>
    <subcellularLocation>
        <location evidence="1">Nucleus</location>
    </subcellularLocation>
</comment>
<dbReference type="PROSITE" id="PS50250">
    <property type="entry name" value="PCI"/>
    <property type="match status" value="1"/>
</dbReference>
<proteinExistence type="inferred from homology"/>
<organism evidence="9 10">
    <name type="scientific">Armadillidium nasatum</name>
    <dbReference type="NCBI Taxonomy" id="96803"/>
    <lineage>
        <taxon>Eukaryota</taxon>
        <taxon>Metazoa</taxon>
        <taxon>Ecdysozoa</taxon>
        <taxon>Arthropoda</taxon>
        <taxon>Crustacea</taxon>
        <taxon>Multicrustacea</taxon>
        <taxon>Malacostraca</taxon>
        <taxon>Eumalacostraca</taxon>
        <taxon>Peracarida</taxon>
        <taxon>Isopoda</taxon>
        <taxon>Oniscidea</taxon>
        <taxon>Crinocheta</taxon>
        <taxon>Armadillidiidae</taxon>
        <taxon>Armadillidium</taxon>
    </lineage>
</organism>
<dbReference type="EMBL" id="SEYY01024660">
    <property type="protein sequence ID" value="KAB7493964.1"/>
    <property type="molecule type" value="Genomic_DNA"/>
</dbReference>
<evidence type="ECO:0000313" key="10">
    <source>
        <dbReference type="Proteomes" id="UP000326759"/>
    </source>
</evidence>
<evidence type="ECO:0000313" key="9">
    <source>
        <dbReference type="EMBL" id="KAB7493964.1"/>
    </source>
</evidence>
<evidence type="ECO:0000259" key="8">
    <source>
        <dbReference type="PROSITE" id="PS50250"/>
    </source>
</evidence>
<keyword evidence="6" id="KW-0736">Signalosome</keyword>
<keyword evidence="7" id="KW-0539">Nucleus</keyword>
<keyword evidence="5" id="KW-0963">Cytoplasm</keyword>
<dbReference type="GO" id="GO:0010387">
    <property type="term" value="P:COP9 signalosome assembly"/>
    <property type="evidence" value="ECO:0007669"/>
    <property type="project" value="InterPro"/>
</dbReference>
<dbReference type="GO" id="GO:0000338">
    <property type="term" value="P:protein deneddylation"/>
    <property type="evidence" value="ECO:0007669"/>
    <property type="project" value="InterPro"/>
</dbReference>
<evidence type="ECO:0000256" key="1">
    <source>
        <dbReference type="ARBA" id="ARBA00004123"/>
    </source>
</evidence>
<dbReference type="Gene3D" id="1.25.40.990">
    <property type="match status" value="1"/>
</dbReference>
<evidence type="ECO:0000256" key="3">
    <source>
        <dbReference type="ARBA" id="ARBA00008252"/>
    </source>
</evidence>
<dbReference type="InterPro" id="IPR033464">
    <property type="entry name" value="CSN8_PSD8_EIF3K"/>
</dbReference>
<sequence>MMANYNETVNYEKFCEELEKQELDAPDGVPPAHIYQQLLAIYLLQNELTAAKFLWKRIPTNSKSSTPELAKIWEVGQNLWQRDFQGVYSSISKEWSPSVKPIMEALKEKLSERAINLVSLAYTSIGLDDLAQILNLSREDALARAKELLWTFDQASQMVFPTKPKPKMHAPLPSEDQLRRLAEYVSFLEN</sequence>
<name>A0A5N5SIQ8_9CRUS</name>
<evidence type="ECO:0000256" key="2">
    <source>
        <dbReference type="ARBA" id="ARBA00004496"/>
    </source>
</evidence>
<dbReference type="PANTHER" id="PTHR13339">
    <property type="entry name" value="COP9 SIGNALOSOME COMPLEX SUBUNIT 8"/>
    <property type="match status" value="1"/>
</dbReference>
<dbReference type="GO" id="GO:0008180">
    <property type="term" value="C:COP9 signalosome"/>
    <property type="evidence" value="ECO:0007669"/>
    <property type="project" value="UniProtKB-KW"/>
</dbReference>
<evidence type="ECO:0000256" key="7">
    <source>
        <dbReference type="ARBA" id="ARBA00023242"/>
    </source>
</evidence>
<reference evidence="9 10" key="1">
    <citation type="journal article" date="2019" name="PLoS Biol.">
        <title>Sex chromosomes control vertical transmission of feminizing Wolbachia symbionts in an isopod.</title>
        <authorList>
            <person name="Becking T."/>
            <person name="Chebbi M.A."/>
            <person name="Giraud I."/>
            <person name="Moumen B."/>
            <person name="Laverre T."/>
            <person name="Caubet Y."/>
            <person name="Peccoud J."/>
            <person name="Gilbert C."/>
            <person name="Cordaux R."/>
        </authorList>
    </citation>
    <scope>NUCLEOTIDE SEQUENCE [LARGE SCALE GENOMIC DNA]</scope>
    <source>
        <strain evidence="9">ANa2</strain>
        <tissue evidence="9">Whole body excluding digestive tract and cuticle</tissue>
    </source>
</reference>
<evidence type="ECO:0000256" key="6">
    <source>
        <dbReference type="ARBA" id="ARBA00022790"/>
    </source>
</evidence>
<dbReference type="Pfam" id="PF10075">
    <property type="entry name" value="CSN8_PSD8_EIF3K"/>
    <property type="match status" value="1"/>
</dbReference>
<dbReference type="InterPro" id="IPR000717">
    <property type="entry name" value="PCI_dom"/>
</dbReference>
<accession>A0A5N5SIQ8</accession>
<dbReference type="GO" id="GO:0005737">
    <property type="term" value="C:cytoplasm"/>
    <property type="evidence" value="ECO:0007669"/>
    <property type="project" value="UniProtKB-SubCell"/>
</dbReference>
<dbReference type="InterPro" id="IPR033205">
    <property type="entry name" value="COP9_CSN8"/>
</dbReference>
<dbReference type="OrthoDB" id="5351233at2759"/>
<dbReference type="AlphaFoldDB" id="A0A5N5SIQ8"/>
<keyword evidence="10" id="KW-1185">Reference proteome</keyword>
<dbReference type="Proteomes" id="UP000326759">
    <property type="component" value="Unassembled WGS sequence"/>
</dbReference>
<comment type="similarity">
    <text evidence="3">Belongs to the CSN8 family.</text>
</comment>
<dbReference type="PANTHER" id="PTHR13339:SF0">
    <property type="entry name" value="COP9 SIGNALOSOME COMPLEX SUBUNIT 8"/>
    <property type="match status" value="1"/>
</dbReference>
<protein>
    <recommendedName>
        <fullName evidence="4">COP9 signalosome complex subunit 8</fullName>
    </recommendedName>
</protein>
<evidence type="ECO:0000256" key="4">
    <source>
        <dbReference type="ARBA" id="ARBA00014875"/>
    </source>
</evidence>
<comment type="caution">
    <text evidence="9">The sequence shown here is derived from an EMBL/GenBank/DDBJ whole genome shotgun (WGS) entry which is preliminary data.</text>
</comment>
<gene>
    <name evidence="9" type="primary">cops8</name>
    <name evidence="9" type="ORF">Anas_10794</name>
</gene>
<feature type="domain" description="PCI" evidence="8">
    <location>
        <begin position="6"/>
        <end position="176"/>
    </location>
</feature>